<evidence type="ECO:0000313" key="7">
    <source>
        <dbReference type="Proteomes" id="UP001370299"/>
    </source>
</evidence>
<dbReference type="CDD" id="cd09010">
    <property type="entry name" value="MTAP_SsMTAPII_like_MTIP"/>
    <property type="match status" value="1"/>
</dbReference>
<dbReference type="InterPro" id="IPR000845">
    <property type="entry name" value="Nucleoside_phosphorylase_d"/>
</dbReference>
<feature type="domain" description="Nucleoside phosphorylase" evidence="5">
    <location>
        <begin position="8"/>
        <end position="239"/>
    </location>
</feature>
<dbReference type="InterPro" id="IPR018099">
    <property type="entry name" value="Purine_phosphorylase-2_CS"/>
</dbReference>
<dbReference type="InterPro" id="IPR035994">
    <property type="entry name" value="Nucleoside_phosphorylase_sf"/>
</dbReference>
<comment type="function">
    <text evidence="3">Purine nucleoside phosphorylase involved in purine salvage.</text>
</comment>
<feature type="binding site" evidence="3">
    <location>
        <begin position="90"/>
        <end position="91"/>
    </location>
    <ligand>
        <name>phosphate</name>
        <dbReference type="ChEBI" id="CHEBI:43474"/>
    </ligand>
</feature>
<accession>A0ABU8YFE7</accession>
<feature type="region of interest" description="Disordered" evidence="4">
    <location>
        <begin position="293"/>
        <end position="315"/>
    </location>
</feature>
<feature type="binding site" evidence="3">
    <location>
        <position position="188"/>
    </location>
    <ligand>
        <name>phosphate</name>
        <dbReference type="ChEBI" id="CHEBI:43474"/>
    </ligand>
</feature>
<dbReference type="Proteomes" id="UP001370299">
    <property type="component" value="Unassembled WGS sequence"/>
</dbReference>
<comment type="catalytic activity">
    <reaction evidence="3">
        <text>a purine D-ribonucleoside + phosphate = a purine nucleobase + alpha-D-ribose 1-phosphate</text>
        <dbReference type="Rhea" id="RHEA:19805"/>
        <dbReference type="ChEBI" id="CHEBI:26386"/>
        <dbReference type="ChEBI" id="CHEBI:43474"/>
        <dbReference type="ChEBI" id="CHEBI:57720"/>
        <dbReference type="ChEBI" id="CHEBI:142355"/>
        <dbReference type="EC" id="2.4.2.1"/>
    </reaction>
</comment>
<dbReference type="PANTHER" id="PTHR42679">
    <property type="entry name" value="S-METHYL-5'-THIOADENOSINE PHOSPHORYLASE"/>
    <property type="match status" value="1"/>
</dbReference>
<evidence type="ECO:0000259" key="5">
    <source>
        <dbReference type="Pfam" id="PF01048"/>
    </source>
</evidence>
<comment type="pathway">
    <text evidence="3">Purine metabolism; purine nucleoside salvage.</text>
</comment>
<gene>
    <name evidence="6" type="ORF">WMN62_17450</name>
</gene>
<evidence type="ECO:0000313" key="6">
    <source>
        <dbReference type="EMBL" id="MEK0173265.1"/>
    </source>
</evidence>
<dbReference type="Pfam" id="PF01048">
    <property type="entry name" value="PNP_UDP_1"/>
    <property type="match status" value="1"/>
</dbReference>
<organism evidence="6 7">
    <name type="scientific">Curtobacterium citreum</name>
    <dbReference type="NCBI Taxonomy" id="2036"/>
    <lineage>
        <taxon>Bacteria</taxon>
        <taxon>Bacillati</taxon>
        <taxon>Actinomycetota</taxon>
        <taxon>Actinomycetes</taxon>
        <taxon>Micrococcales</taxon>
        <taxon>Microbacteriaceae</taxon>
        <taxon>Curtobacterium</taxon>
    </lineage>
</organism>
<feature type="binding site" evidence="3">
    <location>
        <position position="15"/>
    </location>
    <ligand>
        <name>phosphate</name>
        <dbReference type="ChEBI" id="CHEBI:43474"/>
    </ligand>
</feature>
<dbReference type="Gene3D" id="3.40.50.1580">
    <property type="entry name" value="Nucleoside phosphorylase domain"/>
    <property type="match status" value="1"/>
</dbReference>
<dbReference type="EMBL" id="JBBLYY010000079">
    <property type="protein sequence ID" value="MEK0173265.1"/>
    <property type="molecule type" value="Genomic_DNA"/>
</dbReference>
<dbReference type="PANTHER" id="PTHR42679:SF2">
    <property type="entry name" value="S-METHYL-5'-THIOADENOSINE PHOSPHORYLASE"/>
    <property type="match status" value="1"/>
</dbReference>
<dbReference type="EC" id="2.4.2.1" evidence="3"/>
<feature type="site" description="Important for substrate specificity" evidence="3">
    <location>
        <position position="241"/>
    </location>
</feature>
<protein>
    <recommendedName>
        <fullName evidence="3">Purine nucleoside phosphorylase</fullName>
        <shortName evidence="3">PNP</shortName>
        <ecNumber evidence="3">2.4.2.1</ecNumber>
    </recommendedName>
</protein>
<dbReference type="PROSITE" id="PS01240">
    <property type="entry name" value="PNP_MTAP_2"/>
    <property type="match status" value="1"/>
</dbReference>
<dbReference type="HAMAP" id="MF_01963">
    <property type="entry name" value="MTAP"/>
    <property type="match status" value="1"/>
</dbReference>
<evidence type="ECO:0000256" key="3">
    <source>
        <dbReference type="HAMAP-Rule" id="MF_01963"/>
    </source>
</evidence>
<comment type="caution">
    <text evidence="6">The sequence shown here is derived from an EMBL/GenBank/DDBJ whole genome shotgun (WGS) entry which is preliminary data.</text>
</comment>
<dbReference type="InterPro" id="IPR010044">
    <property type="entry name" value="MTAP"/>
</dbReference>
<keyword evidence="1 3" id="KW-0328">Glycosyltransferase</keyword>
<comment type="subunit">
    <text evidence="3">Homohexamer. Dimer of a homotrimer.</text>
</comment>
<comment type="similarity">
    <text evidence="3">Belongs to the PNP/MTAP phosphorylase family. MTAP subfamily.</text>
</comment>
<keyword evidence="2 3" id="KW-0808">Transferase</keyword>
<name>A0ABU8YFE7_9MICO</name>
<evidence type="ECO:0000256" key="2">
    <source>
        <dbReference type="ARBA" id="ARBA00022679"/>
    </source>
</evidence>
<evidence type="ECO:0000256" key="1">
    <source>
        <dbReference type="ARBA" id="ARBA00022676"/>
    </source>
</evidence>
<sequence>MENDEAVTIGVIGGSGLYQLFEEGTAEELDVPTPFGPTSSPISIGMMSGRRVAFLTRHGRAHSVAPHRINHRANVWALRSLGVRAIVSSSAVGGLHPDYAPGTFVVTDQLIDRTFGRADTFFEDDVQHLSFADPFDPTLRRAAVEAIAALDVPFRPTGTCVVIQGPRFSTRAESVWLRQAGGHTINMTMTPEVPLAAELGIATVNLSFVTDADAGLAPTEDEAAAAASGADVDDAGAVVTHALVMERLARANEVIVRAIGQIVAAIPADFTPRELVPTSASASIMQAQPTGASITQAQPTGASITQVQPTTGPTA</sequence>
<feature type="site" description="Important for substrate specificity" evidence="3">
    <location>
        <position position="169"/>
    </location>
</feature>
<dbReference type="RefSeq" id="WP_340197868.1">
    <property type="nucleotide sequence ID" value="NZ_JBBKAP010000077.1"/>
</dbReference>
<feature type="binding site" evidence="3">
    <location>
        <begin position="211"/>
        <end position="213"/>
    </location>
    <ligand>
        <name>substrate</name>
    </ligand>
</feature>
<proteinExistence type="inferred from homology"/>
<keyword evidence="3" id="KW-0660">Purine salvage</keyword>
<reference evidence="6 7" key="1">
    <citation type="submission" date="2024-03" db="EMBL/GenBank/DDBJ databases">
        <title>Whole genomes of four grape xylem sap localized bacterial endophytes.</title>
        <authorList>
            <person name="Kumar G."/>
            <person name="Savka M.A."/>
        </authorList>
    </citation>
    <scope>NUCLEOTIDE SEQUENCE [LARGE SCALE GENOMIC DNA]</scope>
    <source>
        <strain evidence="6 7">RIT_GXS8</strain>
    </source>
</reference>
<comment type="miscellaneous">
    <text evidence="3">Although this enzyme belongs to the family of MTA phosphorylases based on sequence homology, it lacks several conserved amino acids in the substrate binding pocket that confer specificity towards MTA.</text>
</comment>
<dbReference type="SUPFAM" id="SSF53167">
    <property type="entry name" value="Purine and uridine phosphorylases"/>
    <property type="match status" value="1"/>
</dbReference>
<evidence type="ECO:0000256" key="4">
    <source>
        <dbReference type="SAM" id="MobiDB-lite"/>
    </source>
</evidence>
<feature type="binding site" evidence="3">
    <location>
        <begin position="57"/>
        <end position="58"/>
    </location>
    <ligand>
        <name>phosphate</name>
        <dbReference type="ChEBI" id="CHEBI:43474"/>
    </ligand>
</feature>
<keyword evidence="7" id="KW-1185">Reference proteome</keyword>
<feature type="binding site" evidence="3">
    <location>
        <position position="187"/>
    </location>
    <ligand>
        <name>substrate</name>
    </ligand>
</feature>